<dbReference type="OrthoDB" id="5986060at2759"/>
<proteinExistence type="predicted"/>
<dbReference type="SUPFAM" id="SSF48371">
    <property type="entry name" value="ARM repeat"/>
    <property type="match status" value="1"/>
</dbReference>
<dbReference type="PANTHER" id="PTHR46435">
    <property type="entry name" value="E3 UBIQUITIN-PROTEIN LIGASE HECTD4-RELATED"/>
    <property type="match status" value="1"/>
</dbReference>
<name>A0A3Q0DJW9_CARSF</name>
<dbReference type="RefSeq" id="XP_021564804.1">
    <property type="nucleotide sequence ID" value="XM_021709129.1"/>
</dbReference>
<dbReference type="AlphaFoldDB" id="A0A3Q0DJW9"/>
<dbReference type="PANTHER" id="PTHR46435:SF1">
    <property type="entry name" value="E3 UBIQUITIN-PROTEIN LIGASE HECTD4-RELATED"/>
    <property type="match status" value="1"/>
</dbReference>
<dbReference type="InterPro" id="IPR043366">
    <property type="entry name" value="HECTD4"/>
</dbReference>
<dbReference type="Proteomes" id="UP000189704">
    <property type="component" value="Unplaced"/>
</dbReference>
<gene>
    <name evidence="2" type="primary">LOC103252497</name>
</gene>
<organism evidence="1 2">
    <name type="scientific">Carlito syrichta</name>
    <name type="common">Philippine tarsier</name>
    <name type="synonym">Tarsius syrichta</name>
    <dbReference type="NCBI Taxonomy" id="1868482"/>
    <lineage>
        <taxon>Eukaryota</taxon>
        <taxon>Metazoa</taxon>
        <taxon>Chordata</taxon>
        <taxon>Craniata</taxon>
        <taxon>Vertebrata</taxon>
        <taxon>Euteleostomi</taxon>
        <taxon>Mammalia</taxon>
        <taxon>Eutheria</taxon>
        <taxon>Euarchontoglires</taxon>
        <taxon>Primates</taxon>
        <taxon>Haplorrhini</taxon>
        <taxon>Tarsiiformes</taxon>
        <taxon>Tarsiidae</taxon>
        <taxon>Carlito</taxon>
    </lineage>
</organism>
<dbReference type="KEGG" id="csyr:103252497"/>
<sequence length="967" mass="106143">MGLLLVFPLIQSQSRTDPSLCNITAEVLLNCLRDCQPLSLTKEPADCLNGIETLLCSWLEETSDTGRHIPHKQKENAAAALVALACARGSLKTFVHTVHLLQKQTDLGSLPVADVLYRLLLLEGGPGSPSCLLGGKHIVSWGYEDMLPAPDSNTGSSSENKDADLGRCLTADGLYLYTTNSVGRGVSKLGSGLHGTLRGFVYCRNEELEPGWVAFGSGSLLHRPVSFDNKPHSLFQVIDQNTLQVCQVVPMPANHLPVGSTMSTVHVSSDGTYFYWIWSPASLNEKTPKGHSVFMDIFELVVENGVFVANPLQERTILMRKEGESAKSINEMLLSRLSRYRASPSATLAALTGSTISNTLKEDQAANTSCGLPLKMLRKTPIYTCGTYLVMLVPPPGGSGSSATRSLFGGTSGLSSLKILASSLVYNISDGQFTSRADLIDAAGSSLGRGALVPGLGACYDTVNNMLWTCSNDYIDQWCNPGNQAFHYVCQRLGVSHIITEPKEEAITTNEVINQLLHHVGAMCIHQLNLLATNPNLPITSVLGKQHPIEAHHLSSICDIMEKAMVNGDTCIIRCVLVVFQVVFKFFFSPQTERNRDIIRRSGLLLWQLLMAPKDQICPEIQKEVCLAISSGLNILYPGETEINNLLKLVLTEGERNSGLSQLRDVILTNLAEQLQNNRFGSDEDDHYRLNDELLHYILKIVVRESCILVTKCQTVSKDDFQKLLSTVPAASSCLRYLMAVQNHLLSNTILIKPDENDDSDNSLQGETLKELKVSILALATQILTGCDEVLEMLQQVTTALINSDIADREQRLKGLEQVTKATMLGHLLPVLLTSLMHPNLQTLIMADALMPQLVQLVLYTSQTALLLKTQCPVFAEVGCSPCGTSDQKCRLFPDERMLEEKEEPGFLTGLKIPAPWAAGKTVETVHPVRDNYKFKETVHIPGARCLYLRFDSRCSSQYDYDKVSKG</sequence>
<protein>
    <submittedName>
        <fullName evidence="2">Probable E3 ubiquitin-protein ligase HECTD4</fullName>
    </submittedName>
</protein>
<evidence type="ECO:0000313" key="2">
    <source>
        <dbReference type="RefSeq" id="XP_021564804.1"/>
    </source>
</evidence>
<keyword evidence="1" id="KW-1185">Reference proteome</keyword>
<dbReference type="GeneID" id="103252497"/>
<reference evidence="2" key="1">
    <citation type="submission" date="2025-08" db="UniProtKB">
        <authorList>
            <consortium name="RefSeq"/>
        </authorList>
    </citation>
    <scope>IDENTIFICATION</scope>
</reference>
<evidence type="ECO:0000313" key="1">
    <source>
        <dbReference type="Proteomes" id="UP000189704"/>
    </source>
</evidence>
<dbReference type="GO" id="GO:0042593">
    <property type="term" value="P:glucose homeostasis"/>
    <property type="evidence" value="ECO:0007669"/>
    <property type="project" value="TreeGrafter"/>
</dbReference>
<accession>A0A3Q0DJW9</accession>
<dbReference type="InterPro" id="IPR016024">
    <property type="entry name" value="ARM-type_fold"/>
</dbReference>